<name>A0A7J6HY96_CANSA</name>
<protein>
    <recommendedName>
        <fullName evidence="1">RNase H type-1 domain-containing protein</fullName>
    </recommendedName>
</protein>
<keyword evidence="3" id="KW-1185">Reference proteome</keyword>
<gene>
    <name evidence="2" type="ORF">G4B88_021169</name>
</gene>
<proteinExistence type="predicted"/>
<dbReference type="EMBL" id="JAATIQ010000020">
    <property type="protein sequence ID" value="KAF4399955.1"/>
    <property type="molecule type" value="Genomic_DNA"/>
</dbReference>
<organism evidence="2 3">
    <name type="scientific">Cannabis sativa</name>
    <name type="common">Hemp</name>
    <name type="synonym">Marijuana</name>
    <dbReference type="NCBI Taxonomy" id="3483"/>
    <lineage>
        <taxon>Eukaryota</taxon>
        <taxon>Viridiplantae</taxon>
        <taxon>Streptophyta</taxon>
        <taxon>Embryophyta</taxon>
        <taxon>Tracheophyta</taxon>
        <taxon>Spermatophyta</taxon>
        <taxon>Magnoliopsida</taxon>
        <taxon>eudicotyledons</taxon>
        <taxon>Gunneridae</taxon>
        <taxon>Pentapetalae</taxon>
        <taxon>rosids</taxon>
        <taxon>fabids</taxon>
        <taxon>Rosales</taxon>
        <taxon>Cannabaceae</taxon>
        <taxon>Cannabis</taxon>
    </lineage>
</organism>
<dbReference type="AlphaFoldDB" id="A0A7J6HY96"/>
<dbReference type="Proteomes" id="UP000583929">
    <property type="component" value="Unassembled WGS sequence"/>
</dbReference>
<evidence type="ECO:0000259" key="1">
    <source>
        <dbReference type="Pfam" id="PF13456"/>
    </source>
</evidence>
<feature type="domain" description="RNase H type-1" evidence="1">
    <location>
        <begin position="11"/>
        <end position="60"/>
    </location>
</feature>
<dbReference type="GO" id="GO:0003676">
    <property type="term" value="F:nucleic acid binding"/>
    <property type="evidence" value="ECO:0007669"/>
    <property type="project" value="InterPro"/>
</dbReference>
<accession>A0A7J6HY96</accession>
<dbReference type="GO" id="GO:0004523">
    <property type="term" value="F:RNA-DNA hybrid ribonuclease activity"/>
    <property type="evidence" value="ECO:0007669"/>
    <property type="project" value="InterPro"/>
</dbReference>
<reference evidence="2 3" key="1">
    <citation type="journal article" date="2020" name="bioRxiv">
        <title>Sequence and annotation of 42 cannabis genomes reveals extensive copy number variation in cannabinoid synthesis and pathogen resistance genes.</title>
        <authorList>
            <person name="Mckernan K.J."/>
            <person name="Helbert Y."/>
            <person name="Kane L.T."/>
            <person name="Ebling H."/>
            <person name="Zhang L."/>
            <person name="Liu B."/>
            <person name="Eaton Z."/>
            <person name="Mclaughlin S."/>
            <person name="Kingan S."/>
            <person name="Baybayan P."/>
            <person name="Concepcion G."/>
            <person name="Jordan M."/>
            <person name="Riva A."/>
            <person name="Barbazuk W."/>
            <person name="Harkins T."/>
        </authorList>
    </citation>
    <scope>NUCLEOTIDE SEQUENCE [LARGE SCALE GENOMIC DNA]</scope>
    <source>
        <strain evidence="3">cv. Jamaican Lion 4</strain>
        <tissue evidence="2">Leaf</tissue>
    </source>
</reference>
<evidence type="ECO:0000313" key="3">
    <source>
        <dbReference type="Proteomes" id="UP000583929"/>
    </source>
</evidence>
<sequence>MIWASWVVGVEGGFSVAAAKLLKVKMGLQWALSLGFSLSRVECDSKVVASWVNNPKGKLRFIARYQDNFDALPLNGQDPYMPFISTNTYAFSQGTESKFDPQFT</sequence>
<dbReference type="InterPro" id="IPR002156">
    <property type="entry name" value="RNaseH_domain"/>
</dbReference>
<evidence type="ECO:0000313" key="2">
    <source>
        <dbReference type="EMBL" id="KAF4399955.1"/>
    </source>
</evidence>
<comment type="caution">
    <text evidence="2">The sequence shown here is derived from an EMBL/GenBank/DDBJ whole genome shotgun (WGS) entry which is preliminary data.</text>
</comment>
<dbReference type="Pfam" id="PF13456">
    <property type="entry name" value="RVT_3"/>
    <property type="match status" value="1"/>
</dbReference>